<dbReference type="Proteomes" id="UP000233556">
    <property type="component" value="Unassembled WGS sequence"/>
</dbReference>
<protein>
    <recommendedName>
        <fullName evidence="4">Rna-directed dna polymerase from mobile element jockey-like</fullName>
    </recommendedName>
</protein>
<organism evidence="2 3">
    <name type="scientific">Limosa lapponica baueri</name>
    <dbReference type="NCBI Taxonomy" id="1758121"/>
    <lineage>
        <taxon>Eukaryota</taxon>
        <taxon>Metazoa</taxon>
        <taxon>Chordata</taxon>
        <taxon>Craniata</taxon>
        <taxon>Vertebrata</taxon>
        <taxon>Euteleostomi</taxon>
        <taxon>Archelosauria</taxon>
        <taxon>Archosauria</taxon>
        <taxon>Dinosauria</taxon>
        <taxon>Saurischia</taxon>
        <taxon>Theropoda</taxon>
        <taxon>Coelurosauria</taxon>
        <taxon>Aves</taxon>
        <taxon>Neognathae</taxon>
        <taxon>Neoaves</taxon>
        <taxon>Charadriiformes</taxon>
        <taxon>Scolopacidae</taxon>
        <taxon>Limosa</taxon>
    </lineage>
</organism>
<name>A0A2I0ULE9_LIMLA</name>
<dbReference type="PANTHER" id="PTHR33332">
    <property type="entry name" value="REVERSE TRANSCRIPTASE DOMAIN-CONTAINING PROTEIN"/>
    <property type="match status" value="1"/>
</dbReference>
<reference evidence="3" key="2">
    <citation type="submission" date="2017-12" db="EMBL/GenBank/DDBJ databases">
        <title>Genome sequence of the Bar-tailed Godwit (Limosa lapponica baueri).</title>
        <authorList>
            <person name="Lima N.C.B."/>
            <person name="Parody-Merino A.M."/>
            <person name="Battley P.F."/>
            <person name="Fidler A.E."/>
            <person name="Prosdocimi F."/>
        </authorList>
    </citation>
    <scope>NUCLEOTIDE SEQUENCE [LARGE SCALE GENOMIC DNA]</scope>
</reference>
<evidence type="ECO:0000313" key="2">
    <source>
        <dbReference type="EMBL" id="PKU46869.1"/>
    </source>
</evidence>
<keyword evidence="3" id="KW-1185">Reference proteome</keyword>
<sequence>MLEGRDNIQRDFDRVERWAHANLMKFNQAKCKVLHLGRGNPKHKYRLDGEWIENSPEEKVLVDEKLNRSWQCALVAQKANHMLGYTKRNMASRSREVILFLYSALVETPPGVLHPALESSAKEGHGPIGAGPEEGHEDDQRAGAPLL</sequence>
<proteinExistence type="predicted"/>
<evidence type="ECO:0000256" key="1">
    <source>
        <dbReference type="SAM" id="MobiDB-lite"/>
    </source>
</evidence>
<reference evidence="3" key="1">
    <citation type="submission" date="2017-11" db="EMBL/GenBank/DDBJ databases">
        <authorList>
            <person name="Lima N.C."/>
            <person name="Parody-Merino A.M."/>
            <person name="Battley P.F."/>
            <person name="Fidler A.E."/>
            <person name="Prosdocimi F."/>
        </authorList>
    </citation>
    <scope>NUCLEOTIDE SEQUENCE [LARGE SCALE GENOMIC DNA]</scope>
</reference>
<gene>
    <name evidence="2" type="ORF">llap_2842</name>
</gene>
<evidence type="ECO:0000313" key="3">
    <source>
        <dbReference type="Proteomes" id="UP000233556"/>
    </source>
</evidence>
<dbReference type="OrthoDB" id="410381at2759"/>
<accession>A0A2I0ULE9</accession>
<feature type="region of interest" description="Disordered" evidence="1">
    <location>
        <begin position="115"/>
        <end position="147"/>
    </location>
</feature>
<evidence type="ECO:0008006" key="4">
    <source>
        <dbReference type="Google" id="ProtNLM"/>
    </source>
</evidence>
<dbReference type="EMBL" id="KZ505696">
    <property type="protein sequence ID" value="PKU46869.1"/>
    <property type="molecule type" value="Genomic_DNA"/>
</dbReference>
<dbReference type="AlphaFoldDB" id="A0A2I0ULE9"/>